<reference evidence="2" key="1">
    <citation type="submission" date="2024-01" db="EMBL/GenBank/DDBJ databases">
        <title>Sequencing the genomes of a sandfly, Sergentomyia squamirostris, and its two endosymbionts.</title>
        <authorList>
            <person name="Itokawa K."/>
            <person name="Sanjoba C."/>
        </authorList>
    </citation>
    <scope>NUCLEOTIDE SEQUENCE</scope>
    <source>
        <strain evidence="2">RiSSQ</strain>
    </source>
</reference>
<dbReference type="PROSITE" id="PS51462">
    <property type="entry name" value="NUDIX"/>
    <property type="match status" value="1"/>
</dbReference>
<dbReference type="InterPro" id="IPR015797">
    <property type="entry name" value="NUDIX_hydrolase-like_dom_sf"/>
</dbReference>
<proteinExistence type="predicted"/>
<sequence>MMGKIHVIARAYIRDNDYILVANSGKHLFLPGGHVKYGEAIYRALSRELAEEIEISNPIIDDFIGVIENLWDNNGRPFHEQSFVFKVHSHSLSKNKEVISKEQHLTFHWEKFSNLAHKNFLPTGMYDFLKEYEEQKQPKFLSLINSLNKKNSQDEIDH</sequence>
<dbReference type="SUPFAM" id="SSF55811">
    <property type="entry name" value="Nudix"/>
    <property type="match status" value="1"/>
</dbReference>
<dbReference type="Pfam" id="PF00293">
    <property type="entry name" value="NUDIX"/>
    <property type="match status" value="1"/>
</dbReference>
<name>A0AAT9G958_9RICK</name>
<gene>
    <name evidence="2" type="ORF">DMENIID0002_10000</name>
</gene>
<dbReference type="AlphaFoldDB" id="A0AAT9G958"/>
<accession>A0AAT9G958</accession>
<dbReference type="Gene3D" id="3.90.79.10">
    <property type="entry name" value="Nucleoside Triphosphate Pyrophosphohydrolase"/>
    <property type="match status" value="1"/>
</dbReference>
<dbReference type="EMBL" id="AP029170">
    <property type="protein sequence ID" value="BFD46354.1"/>
    <property type="molecule type" value="Genomic_DNA"/>
</dbReference>
<dbReference type="InterPro" id="IPR000086">
    <property type="entry name" value="NUDIX_hydrolase_dom"/>
</dbReference>
<feature type="domain" description="Nudix hydrolase" evidence="1">
    <location>
        <begin position="1"/>
        <end position="142"/>
    </location>
</feature>
<dbReference type="GO" id="GO:0003824">
    <property type="term" value="F:catalytic activity"/>
    <property type="evidence" value="ECO:0007669"/>
    <property type="project" value="UniProtKB-ARBA"/>
</dbReference>
<organism evidence="2">
    <name type="scientific">Candidatus Tisiphia endosymbiont of Sergentomyia squamirostris</name>
    <dbReference type="NCBI Taxonomy" id="3113639"/>
    <lineage>
        <taxon>Bacteria</taxon>
        <taxon>Pseudomonadati</taxon>
        <taxon>Pseudomonadota</taxon>
        <taxon>Alphaproteobacteria</taxon>
        <taxon>Rickettsiales</taxon>
        <taxon>Rickettsiaceae</taxon>
        <taxon>Rickettsieae</taxon>
        <taxon>Candidatus Tisiphia</taxon>
    </lineage>
</organism>
<evidence type="ECO:0000313" key="2">
    <source>
        <dbReference type="EMBL" id="BFD46354.1"/>
    </source>
</evidence>
<evidence type="ECO:0000259" key="1">
    <source>
        <dbReference type="PROSITE" id="PS51462"/>
    </source>
</evidence>
<protein>
    <submittedName>
        <fullName evidence="2">NUDIX domain-containing protein</fullName>
    </submittedName>
</protein>